<evidence type="ECO:0000256" key="4">
    <source>
        <dbReference type="ARBA" id="ARBA00022519"/>
    </source>
</evidence>
<reference evidence="11" key="2">
    <citation type="submission" date="2020-09" db="EMBL/GenBank/DDBJ databases">
        <authorList>
            <person name="Sun Q."/>
            <person name="Zhou Y."/>
        </authorList>
    </citation>
    <scope>NUCLEOTIDE SEQUENCE</scope>
    <source>
        <strain evidence="11">CGMCC 1.7081</strain>
    </source>
</reference>
<gene>
    <name evidence="11" type="ORF">GCM10010961_03570</name>
</gene>
<evidence type="ECO:0000256" key="6">
    <source>
        <dbReference type="ARBA" id="ARBA00022989"/>
    </source>
</evidence>
<keyword evidence="7 9" id="KW-0472">Membrane</keyword>
<dbReference type="GO" id="GO:0022857">
    <property type="term" value="F:transmembrane transporter activity"/>
    <property type="evidence" value="ECO:0007669"/>
    <property type="project" value="UniProtKB-UniRule"/>
</dbReference>
<dbReference type="InterPro" id="IPR055348">
    <property type="entry name" value="DctQ"/>
</dbReference>
<dbReference type="RefSeq" id="WP_051312099.1">
    <property type="nucleotide sequence ID" value="NZ_BNAP01000001.1"/>
</dbReference>
<evidence type="ECO:0000256" key="9">
    <source>
        <dbReference type="RuleBase" id="RU369079"/>
    </source>
</evidence>
<evidence type="ECO:0000313" key="11">
    <source>
        <dbReference type="EMBL" id="GHG80439.1"/>
    </source>
</evidence>
<dbReference type="Pfam" id="PF04290">
    <property type="entry name" value="DctQ"/>
    <property type="match status" value="1"/>
</dbReference>
<reference evidence="11" key="1">
    <citation type="journal article" date="2014" name="Int. J. Syst. Evol. Microbiol.">
        <title>Complete genome sequence of Corynebacterium casei LMG S-19264T (=DSM 44701T), isolated from a smear-ripened cheese.</title>
        <authorList>
            <consortium name="US DOE Joint Genome Institute (JGI-PGF)"/>
            <person name="Walter F."/>
            <person name="Albersmeier A."/>
            <person name="Kalinowski J."/>
            <person name="Ruckert C."/>
        </authorList>
    </citation>
    <scope>NUCLEOTIDE SEQUENCE</scope>
    <source>
        <strain evidence="11">CGMCC 1.7081</strain>
    </source>
</reference>
<dbReference type="PANTHER" id="PTHR35011:SF10">
    <property type="entry name" value="TRAP TRANSPORTER SMALL PERMEASE PROTEIN"/>
    <property type="match status" value="1"/>
</dbReference>
<feature type="transmembrane region" description="Helical" evidence="9">
    <location>
        <begin position="97"/>
        <end position="118"/>
    </location>
</feature>
<keyword evidence="12" id="KW-1185">Reference proteome</keyword>
<proteinExistence type="inferred from homology"/>
<evidence type="ECO:0000256" key="7">
    <source>
        <dbReference type="ARBA" id="ARBA00023136"/>
    </source>
</evidence>
<comment type="subunit">
    <text evidence="9">The complex comprises the extracytoplasmic solute receptor protein and the two transmembrane proteins.</text>
</comment>
<keyword evidence="6 9" id="KW-1133">Transmembrane helix</keyword>
<comment type="caution">
    <text evidence="11">The sequence shown here is derived from an EMBL/GenBank/DDBJ whole genome shotgun (WGS) entry which is preliminary data.</text>
</comment>
<comment type="function">
    <text evidence="9">Part of the tripartite ATP-independent periplasmic (TRAP) transport system.</text>
</comment>
<keyword evidence="5 9" id="KW-0812">Transmembrane</keyword>
<evidence type="ECO:0000256" key="8">
    <source>
        <dbReference type="ARBA" id="ARBA00038436"/>
    </source>
</evidence>
<evidence type="ECO:0000256" key="5">
    <source>
        <dbReference type="ARBA" id="ARBA00022692"/>
    </source>
</evidence>
<dbReference type="PANTHER" id="PTHR35011">
    <property type="entry name" value="2,3-DIKETO-L-GULONATE TRAP TRANSPORTER SMALL PERMEASE PROTEIN YIAM"/>
    <property type="match status" value="1"/>
</dbReference>
<comment type="subcellular location">
    <subcellularLocation>
        <location evidence="1 9">Cell inner membrane</location>
        <topology evidence="1 9">Multi-pass membrane protein</topology>
    </subcellularLocation>
</comment>
<dbReference type="AlphaFoldDB" id="A0A8J3H453"/>
<evidence type="ECO:0000256" key="2">
    <source>
        <dbReference type="ARBA" id="ARBA00022448"/>
    </source>
</evidence>
<feature type="transmembrane region" description="Helical" evidence="9">
    <location>
        <begin position="138"/>
        <end position="164"/>
    </location>
</feature>
<evidence type="ECO:0000256" key="3">
    <source>
        <dbReference type="ARBA" id="ARBA00022475"/>
    </source>
</evidence>
<dbReference type="Proteomes" id="UP000611500">
    <property type="component" value="Unassembled WGS sequence"/>
</dbReference>
<feature type="domain" description="Tripartite ATP-independent periplasmic transporters DctQ component" evidence="10">
    <location>
        <begin position="34"/>
        <end position="163"/>
    </location>
</feature>
<accession>A0A8J3H453</accession>
<evidence type="ECO:0000256" key="1">
    <source>
        <dbReference type="ARBA" id="ARBA00004429"/>
    </source>
</evidence>
<comment type="similarity">
    <text evidence="8 9">Belongs to the TRAP transporter small permease family.</text>
</comment>
<feature type="transmembrane region" description="Helical" evidence="9">
    <location>
        <begin position="22"/>
        <end position="48"/>
    </location>
</feature>
<dbReference type="EMBL" id="BNAP01000001">
    <property type="protein sequence ID" value="GHG80439.1"/>
    <property type="molecule type" value="Genomic_DNA"/>
</dbReference>
<sequence>MDIQHPQGAADHIRGLSPLAGVLTYVACILLFAMMLLTFADVMGRYLFSAPLPATYEVVSLMMPAIIFCALPLTVLNENHVTVDLLDDIIPRPMARVQAVFVHLFSTAALGLIAWRLVIKSMSQFEYEEITDELFLPMWPFSALMAVLCTIATLAALANVILTLGGRKIPGGK</sequence>
<keyword evidence="4 9" id="KW-0997">Cell inner membrane</keyword>
<name>A0A8J3H453_9RHOB</name>
<evidence type="ECO:0000259" key="10">
    <source>
        <dbReference type="Pfam" id="PF04290"/>
    </source>
</evidence>
<protein>
    <recommendedName>
        <fullName evidence="9">TRAP transporter small permease protein</fullName>
    </recommendedName>
</protein>
<keyword evidence="3" id="KW-1003">Cell membrane</keyword>
<dbReference type="InterPro" id="IPR007387">
    <property type="entry name" value="TRAP_DctQ"/>
</dbReference>
<dbReference type="GO" id="GO:0015740">
    <property type="term" value="P:C4-dicarboxylate transport"/>
    <property type="evidence" value="ECO:0007669"/>
    <property type="project" value="TreeGrafter"/>
</dbReference>
<feature type="transmembrane region" description="Helical" evidence="9">
    <location>
        <begin position="54"/>
        <end position="76"/>
    </location>
</feature>
<organism evidence="11 12">
    <name type="scientific">Pseudodonghicola xiamenensis</name>
    <dbReference type="NCBI Taxonomy" id="337702"/>
    <lineage>
        <taxon>Bacteria</taxon>
        <taxon>Pseudomonadati</taxon>
        <taxon>Pseudomonadota</taxon>
        <taxon>Alphaproteobacteria</taxon>
        <taxon>Rhodobacterales</taxon>
        <taxon>Paracoccaceae</taxon>
        <taxon>Pseudodonghicola</taxon>
    </lineage>
</organism>
<dbReference type="GO" id="GO:0005886">
    <property type="term" value="C:plasma membrane"/>
    <property type="evidence" value="ECO:0007669"/>
    <property type="project" value="UniProtKB-SubCell"/>
</dbReference>
<keyword evidence="2 9" id="KW-0813">Transport</keyword>
<evidence type="ECO:0000313" key="12">
    <source>
        <dbReference type="Proteomes" id="UP000611500"/>
    </source>
</evidence>